<dbReference type="STRING" id="67767.A0A0J7KZJ2"/>
<organism evidence="1 2">
    <name type="scientific">Lasius niger</name>
    <name type="common">Black garden ant</name>
    <dbReference type="NCBI Taxonomy" id="67767"/>
    <lineage>
        <taxon>Eukaryota</taxon>
        <taxon>Metazoa</taxon>
        <taxon>Ecdysozoa</taxon>
        <taxon>Arthropoda</taxon>
        <taxon>Hexapoda</taxon>
        <taxon>Insecta</taxon>
        <taxon>Pterygota</taxon>
        <taxon>Neoptera</taxon>
        <taxon>Endopterygota</taxon>
        <taxon>Hymenoptera</taxon>
        <taxon>Apocrita</taxon>
        <taxon>Aculeata</taxon>
        <taxon>Formicoidea</taxon>
        <taxon>Formicidae</taxon>
        <taxon>Formicinae</taxon>
        <taxon>Lasius</taxon>
        <taxon>Lasius</taxon>
    </lineage>
</organism>
<dbReference type="AlphaFoldDB" id="A0A0J7KZJ2"/>
<dbReference type="Proteomes" id="UP000036403">
    <property type="component" value="Unassembled WGS sequence"/>
</dbReference>
<protein>
    <submittedName>
        <fullName evidence="1">Uncharacterized protein</fullName>
    </submittedName>
</protein>
<accession>A0A0J7KZJ2</accession>
<reference evidence="1 2" key="1">
    <citation type="submission" date="2015-04" db="EMBL/GenBank/DDBJ databases">
        <title>Lasius niger genome sequencing.</title>
        <authorList>
            <person name="Konorov E.A."/>
            <person name="Nikitin M.A."/>
            <person name="Kirill M.V."/>
            <person name="Chang P."/>
        </authorList>
    </citation>
    <scope>NUCLEOTIDE SEQUENCE [LARGE SCALE GENOMIC DNA]</scope>
    <source>
        <tissue evidence="1">Whole</tissue>
    </source>
</reference>
<evidence type="ECO:0000313" key="2">
    <source>
        <dbReference type="Proteomes" id="UP000036403"/>
    </source>
</evidence>
<keyword evidence="2" id="KW-1185">Reference proteome</keyword>
<gene>
    <name evidence="1" type="ORF">RF55_3772</name>
</gene>
<evidence type="ECO:0000313" key="1">
    <source>
        <dbReference type="EMBL" id="KMQ95977.1"/>
    </source>
</evidence>
<dbReference type="PaxDb" id="67767-A0A0J7KZJ2"/>
<dbReference type="OrthoDB" id="7699940at2759"/>
<name>A0A0J7KZJ2_LASNI</name>
<dbReference type="EMBL" id="LBMM01001628">
    <property type="protein sequence ID" value="KMQ95977.1"/>
    <property type="molecule type" value="Genomic_DNA"/>
</dbReference>
<proteinExistence type="predicted"/>
<sequence>MKSSGGHTQSRGITDSVITLWTLGMVYLHNMCDEMEKFCGISLETIEQHVDMRTSRVSRDNADLEKLVNWVSQHPPFPKIDELMSISTGVVRDEKINCHLSEEIGAVGITRIIGEDFDSVKFKRKDKKCFHLQ</sequence>
<comment type="caution">
    <text evidence="1">The sequence shown here is derived from an EMBL/GenBank/DDBJ whole genome shotgun (WGS) entry which is preliminary data.</text>
</comment>